<sequence length="414" mass="43622">MSDSAPRRASPSPLAAPSLIAVIFINMLGFGIIVPLLPFYAKSFDAPAWQIALIFSAYSVGAFFGEPFWGRLSDKYGRKPLLISTISGNCLCYLALAFAPNIWVAFVIRLLGGLAAGNGAVVQGYIADVTPPEKRARQLSYQGAAWNVGLIVGPSIGGIFAHPNAGPIGFQVPLFIASGLAALCVLAIILVIRESNTREEAITHRPSPWSAIGEAVSHPIIGRLMLLTFLVGFAFTGIESTFGLWSQAKFNWGPREIGVVFAFTGIAAALTQTFVTGRLSERYGEGRMLAVGMSMTAIASASQVFSTNMPMVIAFMCLTAIGQSVAWPNVAAMISQSADPHRTGQILGLNNATGALARVVGPFCAGLVFPVVLDGPFLMGALMMIPTIMLALAASRRVVAARAVTSDEARAAAE</sequence>
<keyword evidence="9" id="KW-1185">Reference proteome</keyword>
<dbReference type="Gene3D" id="1.20.1250.20">
    <property type="entry name" value="MFS general substrate transporter like domains"/>
    <property type="match status" value="1"/>
</dbReference>
<dbReference type="PRINTS" id="PR01035">
    <property type="entry name" value="TCRTETA"/>
</dbReference>
<feature type="transmembrane region" description="Helical" evidence="6">
    <location>
        <begin position="172"/>
        <end position="192"/>
    </location>
</feature>
<keyword evidence="3 6" id="KW-0812">Transmembrane</keyword>
<feature type="transmembrane region" description="Helical" evidence="6">
    <location>
        <begin position="139"/>
        <end position="160"/>
    </location>
</feature>
<evidence type="ECO:0000256" key="5">
    <source>
        <dbReference type="ARBA" id="ARBA00023136"/>
    </source>
</evidence>
<name>A0ABV2EG01_9CAUL</name>
<evidence type="ECO:0000256" key="3">
    <source>
        <dbReference type="ARBA" id="ARBA00022692"/>
    </source>
</evidence>
<gene>
    <name evidence="8" type="ORF">ABID41_001058</name>
</gene>
<feature type="domain" description="Major facilitator superfamily (MFS) profile" evidence="7">
    <location>
        <begin position="15"/>
        <end position="398"/>
    </location>
</feature>
<dbReference type="InterPro" id="IPR020846">
    <property type="entry name" value="MFS_dom"/>
</dbReference>
<feature type="transmembrane region" description="Helical" evidence="6">
    <location>
        <begin position="257"/>
        <end position="276"/>
    </location>
</feature>
<feature type="transmembrane region" description="Helical" evidence="6">
    <location>
        <begin position="311"/>
        <end position="334"/>
    </location>
</feature>
<reference evidence="8 9" key="1">
    <citation type="submission" date="2024-06" db="EMBL/GenBank/DDBJ databases">
        <title>Genomic Encyclopedia of Type Strains, Phase IV (KMG-IV): sequencing the most valuable type-strain genomes for metagenomic binning, comparative biology and taxonomic classification.</title>
        <authorList>
            <person name="Goeker M."/>
        </authorList>
    </citation>
    <scope>NUCLEOTIDE SEQUENCE [LARGE SCALE GENOMIC DNA]</scope>
    <source>
        <strain evidence="8 9">DSM 17809</strain>
    </source>
</reference>
<dbReference type="RefSeq" id="WP_331930908.1">
    <property type="nucleotide sequence ID" value="NZ_JBEPLU010000001.1"/>
</dbReference>
<dbReference type="SUPFAM" id="SSF103473">
    <property type="entry name" value="MFS general substrate transporter"/>
    <property type="match status" value="1"/>
</dbReference>
<dbReference type="Proteomes" id="UP001549110">
    <property type="component" value="Unassembled WGS sequence"/>
</dbReference>
<dbReference type="EMBL" id="JBEPLU010000001">
    <property type="protein sequence ID" value="MET3525963.1"/>
    <property type="molecule type" value="Genomic_DNA"/>
</dbReference>
<evidence type="ECO:0000313" key="8">
    <source>
        <dbReference type="EMBL" id="MET3525963.1"/>
    </source>
</evidence>
<evidence type="ECO:0000256" key="1">
    <source>
        <dbReference type="ARBA" id="ARBA00004141"/>
    </source>
</evidence>
<evidence type="ECO:0000313" key="9">
    <source>
        <dbReference type="Proteomes" id="UP001549110"/>
    </source>
</evidence>
<dbReference type="PROSITE" id="PS50850">
    <property type="entry name" value="MFS"/>
    <property type="match status" value="1"/>
</dbReference>
<dbReference type="InterPro" id="IPR011701">
    <property type="entry name" value="MFS"/>
</dbReference>
<dbReference type="PANTHER" id="PTHR23504:SF15">
    <property type="entry name" value="MAJOR FACILITATOR SUPERFAMILY (MFS) PROFILE DOMAIN-CONTAINING PROTEIN"/>
    <property type="match status" value="1"/>
</dbReference>
<comment type="subcellular location">
    <subcellularLocation>
        <location evidence="1">Membrane</location>
        <topology evidence="1">Multi-pass membrane protein</topology>
    </subcellularLocation>
</comment>
<dbReference type="CDD" id="cd17330">
    <property type="entry name" value="MFS_SLC46_TetA_like"/>
    <property type="match status" value="1"/>
</dbReference>
<evidence type="ECO:0000256" key="4">
    <source>
        <dbReference type="ARBA" id="ARBA00022989"/>
    </source>
</evidence>
<keyword evidence="4 6" id="KW-1133">Transmembrane helix</keyword>
<keyword evidence="5 6" id="KW-0472">Membrane</keyword>
<feature type="transmembrane region" description="Helical" evidence="6">
    <location>
        <begin position="81"/>
        <end position="100"/>
    </location>
</feature>
<feature type="transmembrane region" description="Helical" evidence="6">
    <location>
        <begin position="375"/>
        <end position="394"/>
    </location>
</feature>
<evidence type="ECO:0000256" key="6">
    <source>
        <dbReference type="SAM" id="Phobius"/>
    </source>
</evidence>
<dbReference type="InterPro" id="IPR001958">
    <property type="entry name" value="Tet-R_TetA/multi-R_MdtG-like"/>
</dbReference>
<feature type="transmembrane region" description="Helical" evidence="6">
    <location>
        <begin position="47"/>
        <end position="69"/>
    </location>
</feature>
<dbReference type="Pfam" id="PF07690">
    <property type="entry name" value="MFS_1"/>
    <property type="match status" value="1"/>
</dbReference>
<evidence type="ECO:0000256" key="2">
    <source>
        <dbReference type="ARBA" id="ARBA00022448"/>
    </source>
</evidence>
<feature type="transmembrane region" description="Helical" evidence="6">
    <location>
        <begin position="224"/>
        <end position="245"/>
    </location>
</feature>
<organism evidence="8 9">
    <name type="scientific">Phenylobacterium koreense</name>
    <dbReference type="NCBI Taxonomy" id="266125"/>
    <lineage>
        <taxon>Bacteria</taxon>
        <taxon>Pseudomonadati</taxon>
        <taxon>Pseudomonadota</taxon>
        <taxon>Alphaproteobacteria</taxon>
        <taxon>Caulobacterales</taxon>
        <taxon>Caulobacteraceae</taxon>
        <taxon>Phenylobacterium</taxon>
    </lineage>
</organism>
<feature type="transmembrane region" description="Helical" evidence="6">
    <location>
        <begin position="106"/>
        <end position="127"/>
    </location>
</feature>
<feature type="transmembrane region" description="Helical" evidence="6">
    <location>
        <begin position="20"/>
        <end position="41"/>
    </location>
</feature>
<keyword evidence="2" id="KW-0813">Transport</keyword>
<accession>A0ABV2EG01</accession>
<protein>
    <submittedName>
        <fullName evidence="8">MFS family permease</fullName>
    </submittedName>
</protein>
<proteinExistence type="predicted"/>
<comment type="caution">
    <text evidence="8">The sequence shown here is derived from an EMBL/GenBank/DDBJ whole genome shotgun (WGS) entry which is preliminary data.</text>
</comment>
<evidence type="ECO:0000259" key="7">
    <source>
        <dbReference type="PROSITE" id="PS50850"/>
    </source>
</evidence>
<dbReference type="PANTHER" id="PTHR23504">
    <property type="entry name" value="MAJOR FACILITATOR SUPERFAMILY DOMAIN-CONTAINING PROTEIN 10"/>
    <property type="match status" value="1"/>
</dbReference>
<dbReference type="InterPro" id="IPR036259">
    <property type="entry name" value="MFS_trans_sf"/>
</dbReference>